<keyword evidence="3" id="KW-1185">Reference proteome</keyword>
<dbReference type="AlphaFoldDB" id="A0A8E6B788"/>
<reference evidence="2" key="1">
    <citation type="submission" date="2021-05" db="EMBL/GenBank/DDBJ databases">
        <title>Complete genome sequence of the cellulolytic planctomycete Telmatocola sphagniphila SP2T and characterization of the first cellulase from planctomycetes.</title>
        <authorList>
            <person name="Rakitin A.L."/>
            <person name="Beletsky A.V."/>
            <person name="Naumoff D.G."/>
            <person name="Kulichevskaya I.S."/>
            <person name="Mardanov A.V."/>
            <person name="Ravin N.V."/>
            <person name="Dedysh S.N."/>
        </authorList>
    </citation>
    <scope>NUCLEOTIDE SEQUENCE</scope>
    <source>
        <strain evidence="2">SP2T</strain>
    </source>
</reference>
<evidence type="ECO:0000313" key="2">
    <source>
        <dbReference type="EMBL" id="QVL31833.1"/>
    </source>
</evidence>
<dbReference type="EMBL" id="CP074694">
    <property type="protein sequence ID" value="QVL31833.1"/>
    <property type="molecule type" value="Genomic_DNA"/>
</dbReference>
<keyword evidence="1" id="KW-1133">Transmembrane helix</keyword>
<dbReference type="Proteomes" id="UP000676194">
    <property type="component" value="Chromosome"/>
</dbReference>
<dbReference type="KEGG" id="tsph:KIH39_23850"/>
<organism evidence="2 3">
    <name type="scientific">Telmatocola sphagniphila</name>
    <dbReference type="NCBI Taxonomy" id="1123043"/>
    <lineage>
        <taxon>Bacteria</taxon>
        <taxon>Pseudomonadati</taxon>
        <taxon>Planctomycetota</taxon>
        <taxon>Planctomycetia</taxon>
        <taxon>Gemmatales</taxon>
        <taxon>Gemmataceae</taxon>
    </lineage>
</organism>
<feature type="transmembrane region" description="Helical" evidence="1">
    <location>
        <begin position="28"/>
        <end position="48"/>
    </location>
</feature>
<name>A0A8E6B788_9BACT</name>
<protein>
    <submittedName>
        <fullName evidence="2">Uncharacterized protein</fullName>
    </submittedName>
</protein>
<dbReference type="RefSeq" id="WP_213496182.1">
    <property type="nucleotide sequence ID" value="NZ_CP074694.1"/>
</dbReference>
<accession>A0A8E6B788</accession>
<keyword evidence="1" id="KW-0812">Transmembrane</keyword>
<gene>
    <name evidence="2" type="ORF">KIH39_23850</name>
</gene>
<evidence type="ECO:0000256" key="1">
    <source>
        <dbReference type="SAM" id="Phobius"/>
    </source>
</evidence>
<sequence length="135" mass="14940">MFSSLIGLFTYFLAFISGVEAPLGTSIVMALGLGGLFGLAVILFPVFVRVDGIRCYSFLGIYQTILWSDIAQVRRQSVTGLLYMVVKNISGWKEIWIPLYLSDMPKFIQAVRAAAGEDNLLVQELNRVFPVQEAG</sequence>
<evidence type="ECO:0000313" key="3">
    <source>
        <dbReference type="Proteomes" id="UP000676194"/>
    </source>
</evidence>
<keyword evidence="1" id="KW-0472">Membrane</keyword>
<proteinExistence type="predicted"/>